<dbReference type="EMBL" id="MU005767">
    <property type="protein sequence ID" value="KAF2711379.1"/>
    <property type="molecule type" value="Genomic_DNA"/>
</dbReference>
<dbReference type="AlphaFoldDB" id="A0A6G1KEV0"/>
<evidence type="ECO:0000259" key="2">
    <source>
        <dbReference type="Pfam" id="PF22974"/>
    </source>
</evidence>
<dbReference type="Proteomes" id="UP000799428">
    <property type="component" value="Unassembled WGS sequence"/>
</dbReference>
<evidence type="ECO:0000313" key="4">
    <source>
        <dbReference type="EMBL" id="KAF2711379.1"/>
    </source>
</evidence>
<evidence type="ECO:0000259" key="3">
    <source>
        <dbReference type="Pfam" id="PF23865"/>
    </source>
</evidence>
<feature type="domain" description="DUF7223" evidence="3">
    <location>
        <begin position="213"/>
        <end position="466"/>
    </location>
</feature>
<dbReference type="InterPro" id="IPR055647">
    <property type="entry name" value="DUF7223"/>
</dbReference>
<dbReference type="Pfam" id="PF23865">
    <property type="entry name" value="DUF7223"/>
    <property type="match status" value="1"/>
</dbReference>
<evidence type="ECO:0000256" key="1">
    <source>
        <dbReference type="SAM" id="SignalP"/>
    </source>
</evidence>
<sequence length="489" mass="51529">MLSSTSSKWVLSFLLFDISLVLGRTLVPIHPQGPAHNRKRAQPADLDLKSEEVFLWGDEGVNIPVANLTVSMPGATEGIVSMERFDGMLTATECNADNIALTFEDDATFLYAQQVWDWVNGADNHSFVMIAGAGDCGKDTKRTPFVISTIQYDEVANKAVLAAEKSSWEKIAHTYELTVGSVSANTTTTDIVKRNVDKQVSADFVHDLPFSLSVSANGLSGSIACTNCSTAGAFDMEYTIKQKLFVPVGAHMKLKPRGVSAIAQVKLTGSGTAKSAITKLFTLLSIPINALSIPGVFELGPFLTVSVGAEISAMTLSAGIQTGAKATLSDDAILEIDMLKPEENSFSGWAPKVEPLEFKADGSVSGGVAIFLRPALVLKASTLGQGFEVGINMRIPNLSAKITATASPEGVCPAVAPAPQTDLGVKLSANIGGSINFAVNKANAGKTLFTVALATLDKPIASTCFPFGNPIVKRDMTMIRGAGRPSINA</sequence>
<reference evidence="4" key="1">
    <citation type="journal article" date="2020" name="Stud. Mycol.">
        <title>101 Dothideomycetes genomes: a test case for predicting lifestyles and emergence of pathogens.</title>
        <authorList>
            <person name="Haridas S."/>
            <person name="Albert R."/>
            <person name="Binder M."/>
            <person name="Bloem J."/>
            <person name="Labutti K."/>
            <person name="Salamov A."/>
            <person name="Andreopoulos B."/>
            <person name="Baker S."/>
            <person name="Barry K."/>
            <person name="Bills G."/>
            <person name="Bluhm B."/>
            <person name="Cannon C."/>
            <person name="Castanera R."/>
            <person name="Culley D."/>
            <person name="Daum C."/>
            <person name="Ezra D."/>
            <person name="Gonzalez J."/>
            <person name="Henrissat B."/>
            <person name="Kuo A."/>
            <person name="Liang C."/>
            <person name="Lipzen A."/>
            <person name="Lutzoni F."/>
            <person name="Magnuson J."/>
            <person name="Mondo S."/>
            <person name="Nolan M."/>
            <person name="Ohm R."/>
            <person name="Pangilinan J."/>
            <person name="Park H.-J."/>
            <person name="Ramirez L."/>
            <person name="Alfaro M."/>
            <person name="Sun H."/>
            <person name="Tritt A."/>
            <person name="Yoshinaga Y."/>
            <person name="Zwiers L.-H."/>
            <person name="Turgeon B."/>
            <person name="Goodwin S."/>
            <person name="Spatafora J."/>
            <person name="Crous P."/>
            <person name="Grigoriev I."/>
        </authorList>
    </citation>
    <scope>NUCLEOTIDE SEQUENCE</scope>
    <source>
        <strain evidence="4">CBS 279.74</strain>
    </source>
</reference>
<dbReference type="Pfam" id="PF22974">
    <property type="entry name" value="DUF7029"/>
    <property type="match status" value="1"/>
</dbReference>
<dbReference type="InterPro" id="IPR054293">
    <property type="entry name" value="DUF7029"/>
</dbReference>
<feature type="domain" description="DUF7029" evidence="2">
    <location>
        <begin position="75"/>
        <end position="176"/>
    </location>
</feature>
<keyword evidence="1" id="KW-0732">Signal</keyword>
<keyword evidence="5" id="KW-1185">Reference proteome</keyword>
<name>A0A6G1KEV0_9PLEO</name>
<accession>A0A6G1KEV0</accession>
<feature type="signal peptide" evidence="1">
    <location>
        <begin position="1"/>
        <end position="23"/>
    </location>
</feature>
<evidence type="ECO:0000313" key="5">
    <source>
        <dbReference type="Proteomes" id="UP000799428"/>
    </source>
</evidence>
<protein>
    <submittedName>
        <fullName evidence="4">Uncharacterized protein</fullName>
    </submittedName>
</protein>
<organism evidence="4 5">
    <name type="scientific">Pleomassaria siparia CBS 279.74</name>
    <dbReference type="NCBI Taxonomy" id="1314801"/>
    <lineage>
        <taxon>Eukaryota</taxon>
        <taxon>Fungi</taxon>
        <taxon>Dikarya</taxon>
        <taxon>Ascomycota</taxon>
        <taxon>Pezizomycotina</taxon>
        <taxon>Dothideomycetes</taxon>
        <taxon>Pleosporomycetidae</taxon>
        <taxon>Pleosporales</taxon>
        <taxon>Pleomassariaceae</taxon>
        <taxon>Pleomassaria</taxon>
    </lineage>
</organism>
<gene>
    <name evidence="4" type="ORF">K504DRAFT_531975</name>
</gene>
<feature type="chain" id="PRO_5026118436" evidence="1">
    <location>
        <begin position="24"/>
        <end position="489"/>
    </location>
</feature>
<proteinExistence type="predicted"/>
<dbReference type="OrthoDB" id="160645at2759"/>